<feature type="transmembrane region" description="Helical" evidence="1">
    <location>
        <begin position="92"/>
        <end position="113"/>
    </location>
</feature>
<protein>
    <submittedName>
        <fullName evidence="2">Uncharacterized protein</fullName>
    </submittedName>
</protein>
<keyword evidence="1" id="KW-0812">Transmembrane</keyword>
<comment type="caution">
    <text evidence="2">The sequence shown here is derived from an EMBL/GenBank/DDBJ whole genome shotgun (WGS) entry which is preliminary data.</text>
</comment>
<reference evidence="2 3" key="1">
    <citation type="submission" date="2015-08" db="EMBL/GenBank/DDBJ databases">
        <title>Enterococcus genome sequence.</title>
        <authorList>
            <person name="Acedo J.Z."/>
            <person name="Vederas J.C."/>
        </authorList>
    </citation>
    <scope>NUCLEOTIDE SEQUENCE [LARGE SCALE GENOMIC DNA]</scope>
    <source>
        <strain evidence="2 3">49</strain>
    </source>
</reference>
<sequence>MDKIKMVKNKKRQKRIGIFLLTLAIFVGAVRGFTMETFAQKNTSHVSFTVIDNQKGPNLPITVPNGKQNYLIGVPTQTTTALLPKLGFQKKLFLSIIGCEIVLFGILLILLFWRKKESQQGERKHNI</sequence>
<name>A0A267HTJ7_9ENTE</name>
<keyword evidence="1" id="KW-0472">Membrane</keyword>
<evidence type="ECO:0000256" key="1">
    <source>
        <dbReference type="SAM" id="Phobius"/>
    </source>
</evidence>
<organism evidence="2 3">
    <name type="scientific">Enterococcus canintestini</name>
    <dbReference type="NCBI Taxonomy" id="317010"/>
    <lineage>
        <taxon>Bacteria</taxon>
        <taxon>Bacillati</taxon>
        <taxon>Bacillota</taxon>
        <taxon>Bacilli</taxon>
        <taxon>Lactobacillales</taxon>
        <taxon>Enterococcaceae</taxon>
        <taxon>Enterococcus</taxon>
    </lineage>
</organism>
<evidence type="ECO:0000313" key="2">
    <source>
        <dbReference type="EMBL" id="PAB01537.1"/>
    </source>
</evidence>
<dbReference type="RefSeq" id="WP_095006090.1">
    <property type="nucleotide sequence ID" value="NZ_JBHLVQ010000007.1"/>
</dbReference>
<dbReference type="EMBL" id="LHUG01000003">
    <property type="protein sequence ID" value="PAB01537.1"/>
    <property type="molecule type" value="Genomic_DNA"/>
</dbReference>
<keyword evidence="3" id="KW-1185">Reference proteome</keyword>
<dbReference type="AlphaFoldDB" id="A0A267HTJ7"/>
<proteinExistence type="predicted"/>
<evidence type="ECO:0000313" key="3">
    <source>
        <dbReference type="Proteomes" id="UP000216797"/>
    </source>
</evidence>
<gene>
    <name evidence="2" type="ORF">AKL21_03520</name>
</gene>
<dbReference type="Proteomes" id="UP000216797">
    <property type="component" value="Unassembled WGS sequence"/>
</dbReference>
<accession>A0A267HTJ7</accession>
<keyword evidence="1" id="KW-1133">Transmembrane helix</keyword>